<comment type="caution">
    <text evidence="1">The sequence shown here is derived from an EMBL/GenBank/DDBJ whole genome shotgun (WGS) entry which is preliminary data.</text>
</comment>
<evidence type="ECO:0000313" key="2">
    <source>
        <dbReference type="Proteomes" id="UP000189437"/>
    </source>
</evidence>
<dbReference type="Proteomes" id="UP000189437">
    <property type="component" value="Unassembled WGS sequence"/>
</dbReference>
<dbReference type="OrthoDB" id="3253841at2"/>
<protein>
    <submittedName>
        <fullName evidence="1">Uncharacterized protein</fullName>
    </submittedName>
</protein>
<dbReference type="AlphaFoldDB" id="A0A1V3I9T4"/>
<evidence type="ECO:0000313" key="1">
    <source>
        <dbReference type="EMBL" id="OOF36878.1"/>
    </source>
</evidence>
<gene>
    <name evidence="1" type="ORF">BKK48_03425</name>
</gene>
<reference evidence="1 2" key="1">
    <citation type="submission" date="2016-10" db="EMBL/GenBank/DDBJ databases">
        <title>Rodentibacter gen. nov. and new species.</title>
        <authorList>
            <person name="Christensen H."/>
        </authorList>
    </citation>
    <scope>NUCLEOTIDE SEQUENCE [LARGE SCALE GENOMIC DNA]</scope>
    <source>
        <strain evidence="1 2">Ac69</strain>
    </source>
</reference>
<dbReference type="RefSeq" id="WP_077426783.1">
    <property type="nucleotide sequence ID" value="NZ_MLHH01000008.1"/>
</dbReference>
<sequence length="162" mass="18526">MLYIPPTNPNHYVSSIVALNIISPENTGDWHSAAALSENAYPLEFYLYGENQSKNTHHLLGQQGIIDGTQRLNEMGYYPQNTPVWIADHPRACVDYLYYAVLKTGSIGRVMLDDWFPSEEDKLSVYALIDVLEPHLTDDERENLQLWKRKNPIMNSPRTFGA</sequence>
<proteinExistence type="predicted"/>
<keyword evidence="2" id="KW-1185">Reference proteome</keyword>
<dbReference type="EMBL" id="MLHH01000008">
    <property type="protein sequence ID" value="OOF36878.1"/>
    <property type="molecule type" value="Genomic_DNA"/>
</dbReference>
<name>A0A1V3I9T4_9PAST</name>
<accession>A0A1V3I9T4</accession>
<organism evidence="1 2">
    <name type="scientific">Rodentibacter heidelbergensis</name>
    <dbReference type="NCBI Taxonomy" id="1908258"/>
    <lineage>
        <taxon>Bacteria</taxon>
        <taxon>Pseudomonadati</taxon>
        <taxon>Pseudomonadota</taxon>
        <taxon>Gammaproteobacteria</taxon>
        <taxon>Pasteurellales</taxon>
        <taxon>Pasteurellaceae</taxon>
        <taxon>Rodentibacter</taxon>
    </lineage>
</organism>